<reference evidence="2 3" key="1">
    <citation type="journal article" date="2015" name="Genome Biol.">
        <title>Comparative genomics of Steinernema reveals deeply conserved gene regulatory networks.</title>
        <authorList>
            <person name="Dillman A.R."/>
            <person name="Macchietto M."/>
            <person name="Porter C.F."/>
            <person name="Rogers A."/>
            <person name="Williams B."/>
            <person name="Antoshechkin I."/>
            <person name="Lee M.M."/>
            <person name="Goodwin Z."/>
            <person name="Lu X."/>
            <person name="Lewis E.E."/>
            <person name="Goodrich-Blair H."/>
            <person name="Stock S.P."/>
            <person name="Adams B.J."/>
            <person name="Sternberg P.W."/>
            <person name="Mortazavi A."/>
        </authorList>
    </citation>
    <scope>NUCLEOTIDE SEQUENCE [LARGE SCALE GENOMIC DNA]</scope>
    <source>
        <strain evidence="2 3">ALL</strain>
    </source>
</reference>
<evidence type="ECO:0000313" key="3">
    <source>
        <dbReference type="Proteomes" id="UP000298663"/>
    </source>
</evidence>
<protein>
    <submittedName>
        <fullName evidence="2">Uncharacterized protein</fullName>
    </submittedName>
</protein>
<keyword evidence="3" id="KW-1185">Reference proteome</keyword>
<evidence type="ECO:0000313" key="2">
    <source>
        <dbReference type="EMBL" id="TKR95812.1"/>
    </source>
</evidence>
<feature type="region of interest" description="Disordered" evidence="1">
    <location>
        <begin position="1"/>
        <end position="20"/>
    </location>
</feature>
<feature type="region of interest" description="Disordered" evidence="1">
    <location>
        <begin position="37"/>
        <end position="71"/>
    </location>
</feature>
<reference evidence="2 3" key="2">
    <citation type="journal article" date="2019" name="G3 (Bethesda)">
        <title>Hybrid Assembly of the Genome of the Entomopathogenic Nematode Steinernema carpocapsae Identifies the X-Chromosome.</title>
        <authorList>
            <person name="Serra L."/>
            <person name="Macchietto M."/>
            <person name="Macias-Munoz A."/>
            <person name="McGill C.J."/>
            <person name="Rodriguez I.M."/>
            <person name="Rodriguez B."/>
            <person name="Murad R."/>
            <person name="Mortazavi A."/>
        </authorList>
    </citation>
    <scope>NUCLEOTIDE SEQUENCE [LARGE SCALE GENOMIC DNA]</scope>
    <source>
        <strain evidence="2 3">ALL</strain>
    </source>
</reference>
<accession>A0A4U5PGS8</accession>
<feature type="compositionally biased region" description="Basic and acidic residues" evidence="1">
    <location>
        <begin position="51"/>
        <end position="61"/>
    </location>
</feature>
<evidence type="ECO:0000256" key="1">
    <source>
        <dbReference type="SAM" id="MobiDB-lite"/>
    </source>
</evidence>
<gene>
    <name evidence="2" type="ORF">L596_009932</name>
</gene>
<organism evidence="2 3">
    <name type="scientific">Steinernema carpocapsae</name>
    <name type="common">Entomopathogenic nematode</name>
    <dbReference type="NCBI Taxonomy" id="34508"/>
    <lineage>
        <taxon>Eukaryota</taxon>
        <taxon>Metazoa</taxon>
        <taxon>Ecdysozoa</taxon>
        <taxon>Nematoda</taxon>
        <taxon>Chromadorea</taxon>
        <taxon>Rhabditida</taxon>
        <taxon>Tylenchina</taxon>
        <taxon>Panagrolaimomorpha</taxon>
        <taxon>Strongyloidoidea</taxon>
        <taxon>Steinernematidae</taxon>
        <taxon>Steinernema</taxon>
    </lineage>
</organism>
<comment type="caution">
    <text evidence="2">The sequence shown here is derived from an EMBL/GenBank/DDBJ whole genome shotgun (WGS) entry which is preliminary data.</text>
</comment>
<dbReference type="EMBL" id="AZBU02000002">
    <property type="protein sequence ID" value="TKR95812.1"/>
    <property type="molecule type" value="Genomic_DNA"/>
</dbReference>
<name>A0A4U5PGS8_STECR</name>
<feature type="compositionally biased region" description="Polar residues" evidence="1">
    <location>
        <begin position="62"/>
        <end position="71"/>
    </location>
</feature>
<proteinExistence type="predicted"/>
<dbReference type="Proteomes" id="UP000298663">
    <property type="component" value="Unassembled WGS sequence"/>
</dbReference>
<dbReference type="AlphaFoldDB" id="A0A4U5PGS8"/>
<sequence>MSGSRVKSQEHEFRPVLTQNKRANDWTSWKHIFQTENETHSSDWTSLSGFRRGDVKTRQQKPDSISPQKLF</sequence>